<dbReference type="RefSeq" id="WP_106145939.1">
    <property type="nucleotide sequence ID" value="NZ_PVYX01000002.1"/>
</dbReference>
<protein>
    <submittedName>
        <fullName evidence="2">Putative zinc ribbon protein</fullName>
    </submittedName>
</protein>
<dbReference type="AlphaFoldDB" id="A0A2T0MAW7"/>
<proteinExistence type="predicted"/>
<sequence length="87" mass="9968">MKTYRNCQSCGMPLKKDPENGGTNLDGTKSLMYCSYCYQSGVFTQPDFTVDQMKTFCKEKMKEQGFPGFLASLFVSGLPRLERWKNK</sequence>
<dbReference type="Pfam" id="PF12674">
    <property type="entry name" value="Zn_ribbon_2"/>
    <property type="match status" value="1"/>
</dbReference>
<gene>
    <name evidence="2" type="ORF">CLV81_3042</name>
</gene>
<accession>A0A2T0MAW7</accession>
<evidence type="ECO:0000313" key="2">
    <source>
        <dbReference type="EMBL" id="PRX54640.1"/>
    </source>
</evidence>
<dbReference type="Proteomes" id="UP000237640">
    <property type="component" value="Unassembled WGS sequence"/>
</dbReference>
<reference evidence="2 3" key="1">
    <citation type="submission" date="2018-03" db="EMBL/GenBank/DDBJ databases">
        <title>Genomic Encyclopedia of Archaeal and Bacterial Type Strains, Phase II (KMG-II): from individual species to whole genera.</title>
        <authorList>
            <person name="Goeker M."/>
        </authorList>
    </citation>
    <scope>NUCLEOTIDE SEQUENCE [LARGE SCALE GENOMIC DNA]</scope>
    <source>
        <strain evidence="2 3">DSM 25027</strain>
    </source>
</reference>
<organism evidence="2 3">
    <name type="scientific">Flagellimonas meridianipacifica</name>
    <dbReference type="NCBI Taxonomy" id="1080225"/>
    <lineage>
        <taxon>Bacteria</taxon>
        <taxon>Pseudomonadati</taxon>
        <taxon>Bacteroidota</taxon>
        <taxon>Flavobacteriia</taxon>
        <taxon>Flavobacteriales</taxon>
        <taxon>Flavobacteriaceae</taxon>
        <taxon>Flagellimonas</taxon>
    </lineage>
</organism>
<evidence type="ECO:0000313" key="3">
    <source>
        <dbReference type="Proteomes" id="UP000237640"/>
    </source>
</evidence>
<dbReference type="EMBL" id="PVYX01000002">
    <property type="protein sequence ID" value="PRX54640.1"/>
    <property type="molecule type" value="Genomic_DNA"/>
</dbReference>
<name>A0A2T0MAW7_9FLAO</name>
<dbReference type="OrthoDB" id="9801008at2"/>
<comment type="caution">
    <text evidence="2">The sequence shown here is derived from an EMBL/GenBank/DDBJ whole genome shotgun (WGS) entry which is preliminary data.</text>
</comment>
<evidence type="ECO:0000259" key="1">
    <source>
        <dbReference type="Pfam" id="PF12674"/>
    </source>
</evidence>
<keyword evidence="3" id="KW-1185">Reference proteome</keyword>
<feature type="domain" description="Putative zinc ribbon" evidence="1">
    <location>
        <begin position="7"/>
        <end position="85"/>
    </location>
</feature>
<dbReference type="InterPro" id="IPR025868">
    <property type="entry name" value="Zn_ribbon_dom_put"/>
</dbReference>